<dbReference type="AlphaFoldDB" id="A0A0C1U077"/>
<comment type="caution">
    <text evidence="3">The sequence shown here is derived from an EMBL/GenBank/DDBJ whole genome shotgun (WGS) entry which is preliminary data.</text>
</comment>
<feature type="domain" description="Serine dehydratase-like alpha subunit" evidence="2">
    <location>
        <begin position="130"/>
        <end position="418"/>
    </location>
</feature>
<dbReference type="EMBL" id="AYSO01000020">
    <property type="protein sequence ID" value="KIE44903.1"/>
    <property type="molecule type" value="Genomic_DNA"/>
</dbReference>
<accession>A0A0C1U077</accession>
<dbReference type="PANTHER" id="PTHR30501:SF2">
    <property type="entry name" value="UPF0597 PROTEIN YHAM"/>
    <property type="match status" value="1"/>
</dbReference>
<dbReference type="OrthoDB" id="41906at2"/>
<reference evidence="3 4" key="1">
    <citation type="journal article" date="2015" name="Infect. Genet. Evol.">
        <title>Genomic sequences of six botulinum neurotoxin-producing strains representing three clostridial species illustrate the mobility and diversity of botulinum neurotoxin genes.</title>
        <authorList>
            <person name="Smith T.J."/>
            <person name="Hill K.K."/>
            <person name="Xie G."/>
            <person name="Foley B.T."/>
            <person name="Williamson C.H."/>
            <person name="Foster J.T."/>
            <person name="Johnson S.L."/>
            <person name="Chertkov O."/>
            <person name="Teshima H."/>
            <person name="Gibbons H.S."/>
            <person name="Johnsky L.A."/>
            <person name="Karavis M.A."/>
            <person name="Smith L.A."/>
        </authorList>
    </citation>
    <scope>NUCLEOTIDE SEQUENCE [LARGE SCALE GENOMIC DNA]</scope>
    <source>
        <strain evidence="3 4">CDC 2741</strain>
    </source>
</reference>
<dbReference type="RefSeq" id="WP_039636306.1">
    <property type="nucleotide sequence ID" value="NZ_AYSO01000020.1"/>
</dbReference>
<evidence type="ECO:0000313" key="3">
    <source>
        <dbReference type="EMBL" id="KIE44903.1"/>
    </source>
</evidence>
<name>A0A0C1U077_9CLOT</name>
<evidence type="ECO:0000313" key="4">
    <source>
        <dbReference type="Proteomes" id="UP000031366"/>
    </source>
</evidence>
<dbReference type="PANTHER" id="PTHR30501">
    <property type="entry name" value="UPF0597 PROTEIN YHAM"/>
    <property type="match status" value="1"/>
</dbReference>
<sequence>MNYDLITELLKTEVIPALGCTEPIAIAMATAKGKSYLEGVPERIELYLSTNIVKNAMSVGIPGTGSSGIHIAAALGAIAGNADLNLEVLRDATIKDVENAKKMVNDQNVSVHLSDRHEKLYIEAICIKGEEQAKVVIKDKHTNIILIEINGKVLFAADEDEQAASANTSNVELSVEKIYNYITNVDADDIKFLLDGAEMNRKVAEEGLKNDYGMNVGKTLMKSIKEGLIGDDIMSYTMAVTACGADARMSGCILPVMSSAGSGNQGLTAILPIVAINEKLKCGEDVLVRALAMSHLITYYIKSHLGRLSALCGCGVGAAIGASSAMTYMMGGKLDNVSYTIKNMIGDVSGMICDGAKPGCALKLSTAVGAAVKSAILSTRGVEISEKDGIVSKEADKSIRNLASIANKGMCDCDNVILDIMICK</sequence>
<dbReference type="Proteomes" id="UP000031366">
    <property type="component" value="Unassembled WGS sequence"/>
</dbReference>
<dbReference type="InterPro" id="IPR021144">
    <property type="entry name" value="UPF0597"/>
</dbReference>
<keyword evidence="4" id="KW-1185">Reference proteome</keyword>
<evidence type="ECO:0000259" key="2">
    <source>
        <dbReference type="Pfam" id="PF03313"/>
    </source>
</evidence>
<comment type="similarity">
    <text evidence="1">Belongs to the UPF0597 family.</text>
</comment>
<dbReference type="PIRSF" id="PIRSF006054">
    <property type="entry name" value="UCP006054"/>
    <property type="match status" value="1"/>
</dbReference>
<dbReference type="GO" id="GO:0080146">
    <property type="term" value="F:L-cysteine desulfhydrase activity"/>
    <property type="evidence" value="ECO:0007669"/>
    <property type="project" value="TreeGrafter"/>
</dbReference>
<organism evidence="3 4">
    <name type="scientific">Clostridium argentinense CDC 2741</name>
    <dbReference type="NCBI Taxonomy" id="1418104"/>
    <lineage>
        <taxon>Bacteria</taxon>
        <taxon>Bacillati</taxon>
        <taxon>Bacillota</taxon>
        <taxon>Clostridia</taxon>
        <taxon>Eubacteriales</taxon>
        <taxon>Clostridiaceae</taxon>
        <taxon>Clostridium</taxon>
    </lineage>
</organism>
<dbReference type="GO" id="GO:0019450">
    <property type="term" value="P:L-cysteine catabolic process to pyruvate"/>
    <property type="evidence" value="ECO:0007669"/>
    <property type="project" value="TreeGrafter"/>
</dbReference>
<evidence type="ECO:0000256" key="1">
    <source>
        <dbReference type="HAMAP-Rule" id="MF_01845"/>
    </source>
</evidence>
<dbReference type="InterPro" id="IPR005130">
    <property type="entry name" value="Ser_deHydtase-like_asu"/>
</dbReference>
<protein>
    <recommendedName>
        <fullName evidence="1">UPF0597 protein U732_443</fullName>
    </recommendedName>
</protein>
<proteinExistence type="inferred from homology"/>
<dbReference type="Pfam" id="PF03313">
    <property type="entry name" value="SDH_alpha"/>
    <property type="match status" value="1"/>
</dbReference>
<gene>
    <name evidence="3" type="ORF">U732_443</name>
</gene>
<dbReference type="HAMAP" id="MF_01845">
    <property type="entry name" value="UPF0597"/>
    <property type="match status" value="1"/>
</dbReference>